<dbReference type="GO" id="GO:0016810">
    <property type="term" value="F:hydrolase activity, acting on carbon-nitrogen (but not peptide) bonds"/>
    <property type="evidence" value="ECO:0007669"/>
    <property type="project" value="InterPro"/>
</dbReference>
<protein>
    <submittedName>
        <fullName evidence="3">Imidazolonepropionase-like amidohydrolase</fullName>
    </submittedName>
</protein>
<comment type="caution">
    <text evidence="3">The sequence shown here is derived from an EMBL/GenBank/DDBJ whole genome shotgun (WGS) entry which is preliminary data.</text>
</comment>
<dbReference type="InterPro" id="IPR006680">
    <property type="entry name" value="Amidohydro-rel"/>
</dbReference>
<dbReference type="InterPro" id="IPR032466">
    <property type="entry name" value="Metal_Hydrolase"/>
</dbReference>
<dbReference type="Proteomes" id="UP000256429">
    <property type="component" value="Unassembled WGS sequence"/>
</dbReference>
<feature type="signal peptide" evidence="1">
    <location>
        <begin position="1"/>
        <end position="18"/>
    </location>
</feature>
<dbReference type="Gene3D" id="2.30.40.10">
    <property type="entry name" value="Urease, subunit C, domain 1"/>
    <property type="match status" value="2"/>
</dbReference>
<dbReference type="Pfam" id="PF01979">
    <property type="entry name" value="Amidohydro_1"/>
    <property type="match status" value="2"/>
</dbReference>
<accession>A0A3D9RVF0</accession>
<dbReference type="AlphaFoldDB" id="A0A3D9RVF0"/>
<evidence type="ECO:0000259" key="2">
    <source>
        <dbReference type="Pfam" id="PF01979"/>
    </source>
</evidence>
<name>A0A3D9RVF0_9FLAO</name>
<dbReference type="EMBL" id="QTTQ01000010">
    <property type="protein sequence ID" value="REE81731.1"/>
    <property type="molecule type" value="Genomic_DNA"/>
</dbReference>
<dbReference type="OrthoDB" id="9797498at2"/>
<dbReference type="InterPro" id="IPR051781">
    <property type="entry name" value="Metallo-dep_Hydrolase"/>
</dbReference>
<evidence type="ECO:0000313" key="3">
    <source>
        <dbReference type="EMBL" id="REE81731.1"/>
    </source>
</evidence>
<gene>
    <name evidence="3" type="ORF">BX611_1267</name>
</gene>
<dbReference type="InterPro" id="IPR011059">
    <property type="entry name" value="Metal-dep_hydrolase_composite"/>
</dbReference>
<dbReference type="SUPFAM" id="SSF51556">
    <property type="entry name" value="Metallo-dependent hydrolases"/>
    <property type="match status" value="1"/>
</dbReference>
<keyword evidence="4" id="KW-1185">Reference proteome</keyword>
<keyword evidence="1" id="KW-0732">Signal</keyword>
<dbReference type="PANTHER" id="PTHR43135:SF3">
    <property type="entry name" value="ALPHA-D-RIBOSE 1-METHYLPHOSPHONATE 5-TRIPHOSPHATE DIPHOSPHATASE"/>
    <property type="match status" value="1"/>
</dbReference>
<feature type="domain" description="Amidohydrolase-related" evidence="2">
    <location>
        <begin position="359"/>
        <end position="420"/>
    </location>
</feature>
<organism evidence="3 4">
    <name type="scientific">Lutibacter oceani</name>
    <dbReference type="NCBI Taxonomy" id="1853311"/>
    <lineage>
        <taxon>Bacteria</taxon>
        <taxon>Pseudomonadati</taxon>
        <taxon>Bacteroidota</taxon>
        <taxon>Flavobacteriia</taxon>
        <taxon>Flavobacteriales</taxon>
        <taxon>Flavobacteriaceae</taxon>
        <taxon>Lutibacter</taxon>
    </lineage>
</organism>
<dbReference type="SUPFAM" id="SSF51338">
    <property type="entry name" value="Composite domain of metallo-dependent hydrolases"/>
    <property type="match status" value="2"/>
</dbReference>
<dbReference type="Gene3D" id="3.20.20.140">
    <property type="entry name" value="Metal-dependent hydrolases"/>
    <property type="match status" value="2"/>
</dbReference>
<reference evidence="3 4" key="1">
    <citation type="submission" date="2018-08" db="EMBL/GenBank/DDBJ databases">
        <title>Genomic Encyclopedia of Type Strains, Phase III (KMG-III): the genomes of soil and plant-associated and newly described type strains.</title>
        <authorList>
            <person name="Whitman W."/>
        </authorList>
    </citation>
    <scope>NUCLEOTIDE SEQUENCE [LARGE SCALE GENOMIC DNA]</scope>
    <source>
        <strain evidence="3 4">325-5</strain>
    </source>
</reference>
<dbReference type="PANTHER" id="PTHR43135">
    <property type="entry name" value="ALPHA-D-RIBOSE 1-METHYLPHOSPHONATE 5-TRIPHOSPHATE DIPHOSPHATASE"/>
    <property type="match status" value="1"/>
</dbReference>
<dbReference type="CDD" id="cd01309">
    <property type="entry name" value="Met_dep_hydrolase_C"/>
    <property type="match status" value="1"/>
</dbReference>
<dbReference type="RefSeq" id="WP_115879271.1">
    <property type="nucleotide sequence ID" value="NZ_QTTQ01000010.1"/>
</dbReference>
<evidence type="ECO:0000256" key="1">
    <source>
        <dbReference type="SAM" id="SignalP"/>
    </source>
</evidence>
<evidence type="ECO:0000313" key="4">
    <source>
        <dbReference type="Proteomes" id="UP000256429"/>
    </source>
</evidence>
<feature type="chain" id="PRO_5017668898" evidence="1">
    <location>
        <begin position="19"/>
        <end position="985"/>
    </location>
</feature>
<proteinExistence type="predicted"/>
<feature type="domain" description="Amidohydrolase-related" evidence="2">
    <location>
        <begin position="842"/>
        <end position="926"/>
    </location>
</feature>
<keyword evidence="3" id="KW-0378">Hydrolase</keyword>
<sequence>MRKTLLSLVLLCSISIYSQEYFPVSTGVKTTNTNYLAFKNAKIIVSPTETINNGTLLIKNGKIIDVGTKITIPKNVTIINLSGKSIYPSFIDAYSNFGIETPKRTNRRSASPQYDSKREGYYWNDHIMPENNALNEFKFDEKKASELRKAGFGVVNTHIEDGIMRGTGILVALNSKGNNSERLLNDKSGQYLSFSKSAKSNQVYPSSLMGSMALLRQVYLDANWYKTGATENKDLSLEALNNNINLKQLFYAGDKLNILRADRIGDEFNIQYTIVGGGNEYELVSEIKKTNATLIIPINFPAAFDVENPFQADYVSLEDMRYWNQAPSNPGVLVKNGIQFSLTPYGLKSLSTFKTNVLKSIKYGLDKTKALEALTTIPAKILGKESEIGTLSKGKQANFLITSGDIFDKKTTLFENWVQGTKNVIEDMNVKDLKGNYELTIADQQFSMEITGEPSKHKIVVKKDSLKLSGSIKYADNWIGIIINESDSVYKLKGRILNDSDNLSGNAIIADGNFANWSAKKKEEPKKDEDKSDAKEISALNIVPLTFPNVGYGFKEKPDQETILFKNATVWTNEREGILTNTDVLVKDGKIAKIGTNLSDRNATVIDATGKHLTSGIIDEHSHIAATSSNEVGQNSTAEVTMEDTIDYEDINLYRNLAGGVTIMQILHGSANPIGGRSAIIKLKWGEIGPEMIYKNSPKFIKFALGENVKQSNWGAAEKVRFPQSRMGVEQVFTDYFQRAKEYDILKKSGKPYRKDLELETLAEILNKERFISCHSYVQSEINMLMKVADKFNFRINTFTHILEGYKVADKMLEHGVGGSTFSDWWAYKFEVNDAIPYNASIMHNVGITVAINSDDREMSRRLNQEAGKTVKYGDVSEEEAWKFVTLNPAKLLHIDDKVGSVKVGKDADLVLWNNHPLSVYAKAEKTLIEGKVYFDLEKDLEMRNSIKKERTELVNMMLNEKKNGAPTQSAKKRVKEALHCDTLY</sequence>